<keyword evidence="7" id="KW-0378">Hydrolase</keyword>
<sequence length="356" mass="40266">MDDILICTETDYYLETVLQKTIQAIEEAGFEIAMEKIQCTCPCTYLGFRIGEQTIASQKLTIKDNPRTLRGLQQLSASINWVHNLIGITTEDLAPLFNLLRGSDDLDFPQTITPEAQEVIQKVSEVLSTKQAHRIDPALPFQFNVLGKTPRFHGLIFQWDPSLRDQLLIIEWVFISDKQNKTITTPQELMAQLIIKARARLKTLAGCEFTYTYLPVTLNSLEPALLTNEHLQFALDSSPGQISIHPPKHKLFNTCFNLVPKSLKIRTPLKALTAFTDGSGRSHKSVITWKNPDTQEWESDVQIVQGSPQIAELASIVRAFEKFKQPLNLVTDSDYVVRIIERAEHSLLKEVSNPNL</sequence>
<dbReference type="InterPro" id="IPR036397">
    <property type="entry name" value="RNaseH_sf"/>
</dbReference>
<dbReference type="EC" id="3.1.26.4" evidence="2"/>
<dbReference type="Proteomes" id="UP000269221">
    <property type="component" value="Unassembled WGS sequence"/>
</dbReference>
<evidence type="ECO:0000256" key="8">
    <source>
        <dbReference type="ARBA" id="ARBA00022918"/>
    </source>
</evidence>
<dbReference type="SUPFAM" id="SSF56672">
    <property type="entry name" value="DNA/RNA polymerases"/>
    <property type="match status" value="1"/>
</dbReference>
<keyword evidence="3" id="KW-0808">Transferase</keyword>
<dbReference type="InterPro" id="IPR000477">
    <property type="entry name" value="RT_dom"/>
</dbReference>
<dbReference type="GO" id="GO:0004523">
    <property type="term" value="F:RNA-DNA hybrid ribonuclease activity"/>
    <property type="evidence" value="ECO:0007669"/>
    <property type="project" value="UniProtKB-EC"/>
</dbReference>
<evidence type="ECO:0000259" key="9">
    <source>
        <dbReference type="PROSITE" id="PS50878"/>
    </source>
</evidence>
<proteinExistence type="inferred from homology"/>
<gene>
    <name evidence="11" type="ORF">DUI87_01255</name>
</gene>
<dbReference type="AlphaFoldDB" id="A0A3M0L4V3"/>
<reference evidence="11 12" key="1">
    <citation type="submission" date="2018-07" db="EMBL/GenBank/DDBJ databases">
        <title>A high quality draft genome assembly of the barn swallow (H. rustica rustica).</title>
        <authorList>
            <person name="Formenti G."/>
            <person name="Chiara M."/>
            <person name="Poveda L."/>
            <person name="Francoijs K.-J."/>
            <person name="Bonisoli-Alquati A."/>
            <person name="Canova L."/>
            <person name="Gianfranceschi L."/>
            <person name="Horner D.S."/>
            <person name="Saino N."/>
        </authorList>
    </citation>
    <scope>NUCLEOTIDE SEQUENCE [LARGE SCALE GENOMIC DNA]</scope>
    <source>
        <strain evidence="11">Chelidonia</strain>
        <tissue evidence="11">Blood</tissue>
    </source>
</reference>
<keyword evidence="6" id="KW-0255">Endonuclease</keyword>
<feature type="domain" description="Reverse transcriptase" evidence="9">
    <location>
        <begin position="1"/>
        <end position="50"/>
    </location>
</feature>
<evidence type="ECO:0000256" key="4">
    <source>
        <dbReference type="ARBA" id="ARBA00022695"/>
    </source>
</evidence>
<organism evidence="11 12">
    <name type="scientific">Hirundo rustica rustica</name>
    <dbReference type="NCBI Taxonomy" id="333673"/>
    <lineage>
        <taxon>Eukaryota</taxon>
        <taxon>Metazoa</taxon>
        <taxon>Chordata</taxon>
        <taxon>Craniata</taxon>
        <taxon>Vertebrata</taxon>
        <taxon>Euteleostomi</taxon>
        <taxon>Archelosauria</taxon>
        <taxon>Archosauria</taxon>
        <taxon>Dinosauria</taxon>
        <taxon>Saurischia</taxon>
        <taxon>Theropoda</taxon>
        <taxon>Coelurosauria</taxon>
        <taxon>Aves</taxon>
        <taxon>Neognathae</taxon>
        <taxon>Neoaves</taxon>
        <taxon>Telluraves</taxon>
        <taxon>Australaves</taxon>
        <taxon>Passeriformes</taxon>
        <taxon>Sylvioidea</taxon>
        <taxon>Hirundinidae</taxon>
        <taxon>Hirundo</taxon>
    </lineage>
</organism>
<evidence type="ECO:0000313" key="12">
    <source>
        <dbReference type="Proteomes" id="UP000269221"/>
    </source>
</evidence>
<evidence type="ECO:0000256" key="1">
    <source>
        <dbReference type="ARBA" id="ARBA00010879"/>
    </source>
</evidence>
<dbReference type="PROSITE" id="PS50879">
    <property type="entry name" value="RNASE_H_1"/>
    <property type="match status" value="1"/>
</dbReference>
<evidence type="ECO:0000256" key="5">
    <source>
        <dbReference type="ARBA" id="ARBA00022722"/>
    </source>
</evidence>
<evidence type="ECO:0000256" key="3">
    <source>
        <dbReference type="ARBA" id="ARBA00022679"/>
    </source>
</evidence>
<dbReference type="STRING" id="333673.A0A3M0L4V3"/>
<dbReference type="SUPFAM" id="SSF53098">
    <property type="entry name" value="Ribonuclease H-like"/>
    <property type="match status" value="1"/>
</dbReference>
<keyword evidence="4" id="KW-0548">Nucleotidyltransferase</keyword>
<keyword evidence="12" id="KW-1185">Reference proteome</keyword>
<dbReference type="InterPro" id="IPR043502">
    <property type="entry name" value="DNA/RNA_pol_sf"/>
</dbReference>
<protein>
    <recommendedName>
        <fullName evidence="2">ribonuclease H</fullName>
        <ecNumber evidence="2">3.1.26.4</ecNumber>
    </recommendedName>
</protein>
<dbReference type="Gene3D" id="3.30.420.10">
    <property type="entry name" value="Ribonuclease H-like superfamily/Ribonuclease H"/>
    <property type="match status" value="1"/>
</dbReference>
<feature type="domain" description="RNase H type-1" evidence="10">
    <location>
        <begin position="268"/>
        <end position="356"/>
    </location>
</feature>
<accession>A0A3M0L4V3</accession>
<dbReference type="PANTHER" id="PTHR41694:SF3">
    <property type="entry name" value="RNA-DIRECTED DNA POLYMERASE-RELATED"/>
    <property type="match status" value="1"/>
</dbReference>
<dbReference type="OrthoDB" id="6773263at2759"/>
<evidence type="ECO:0000259" key="10">
    <source>
        <dbReference type="PROSITE" id="PS50879"/>
    </source>
</evidence>
<dbReference type="InterPro" id="IPR043128">
    <property type="entry name" value="Rev_trsase/Diguanyl_cyclase"/>
</dbReference>
<dbReference type="Pfam" id="PF00075">
    <property type="entry name" value="RNase_H"/>
    <property type="match status" value="1"/>
</dbReference>
<evidence type="ECO:0000256" key="2">
    <source>
        <dbReference type="ARBA" id="ARBA00012180"/>
    </source>
</evidence>
<comment type="similarity">
    <text evidence="1">Belongs to the beta type-B retroviral polymerase family. HERV class-II K(HML-2) pol subfamily.</text>
</comment>
<dbReference type="GO" id="GO:0003964">
    <property type="term" value="F:RNA-directed DNA polymerase activity"/>
    <property type="evidence" value="ECO:0007669"/>
    <property type="project" value="UniProtKB-KW"/>
</dbReference>
<evidence type="ECO:0000313" key="11">
    <source>
        <dbReference type="EMBL" id="RMC20405.1"/>
    </source>
</evidence>
<comment type="caution">
    <text evidence="11">The sequence shown here is derived from an EMBL/GenBank/DDBJ whole genome shotgun (WGS) entry which is preliminary data.</text>
</comment>
<dbReference type="InterPro" id="IPR012337">
    <property type="entry name" value="RNaseH-like_sf"/>
</dbReference>
<dbReference type="EMBL" id="QRBI01000093">
    <property type="protein sequence ID" value="RMC20405.1"/>
    <property type="molecule type" value="Genomic_DNA"/>
</dbReference>
<dbReference type="PANTHER" id="PTHR41694">
    <property type="entry name" value="ENDOGENOUS RETROVIRUS GROUP K MEMBER POL PROTEIN"/>
    <property type="match status" value="1"/>
</dbReference>
<keyword evidence="5" id="KW-0540">Nuclease</keyword>
<evidence type="ECO:0000256" key="6">
    <source>
        <dbReference type="ARBA" id="ARBA00022759"/>
    </source>
</evidence>
<dbReference type="InterPro" id="IPR010661">
    <property type="entry name" value="RVT_thumb"/>
</dbReference>
<dbReference type="InterPro" id="IPR002156">
    <property type="entry name" value="RNaseH_domain"/>
</dbReference>
<dbReference type="GO" id="GO:0035613">
    <property type="term" value="F:RNA stem-loop binding"/>
    <property type="evidence" value="ECO:0007669"/>
    <property type="project" value="TreeGrafter"/>
</dbReference>
<keyword evidence="8" id="KW-0695">RNA-directed DNA polymerase</keyword>
<dbReference type="PROSITE" id="PS50878">
    <property type="entry name" value="RT_POL"/>
    <property type="match status" value="1"/>
</dbReference>
<evidence type="ECO:0000256" key="7">
    <source>
        <dbReference type="ARBA" id="ARBA00022801"/>
    </source>
</evidence>
<dbReference type="Pfam" id="PF06817">
    <property type="entry name" value="RVT_thumb"/>
    <property type="match status" value="1"/>
</dbReference>
<dbReference type="Gene3D" id="3.30.70.270">
    <property type="match status" value="1"/>
</dbReference>
<name>A0A3M0L4V3_HIRRU</name>